<dbReference type="Proteomes" id="UP001054801">
    <property type="component" value="Chromosome"/>
</dbReference>
<dbReference type="RefSeq" id="WP_236499111.1">
    <property type="nucleotide sequence ID" value="NZ_CP091244.1"/>
</dbReference>
<protein>
    <submittedName>
        <fullName evidence="3">RICIN domain-containing protein</fullName>
    </submittedName>
</protein>
<reference evidence="3" key="1">
    <citation type="journal article" date="2022" name="Microorganisms">
        <title>Two New Species of Filamentous Sulfur Bacteria of the Genus Thiothrix, Thiothrix winogradskyi sp. nov. and 'Candidatus Thiothrix sulfatifontis' sp. nov.</title>
        <authorList>
            <person name="Ravin N.V."/>
            <person name="Rossetti S."/>
            <person name="Beletsky A.V."/>
            <person name="Kadnikov V.V."/>
            <person name="Rudenko T.S."/>
            <person name="Smolyakov D.D."/>
            <person name="Moskvitina M.I."/>
            <person name="Gureeva M.V."/>
            <person name="Mardanov A.V."/>
            <person name="Grabovich M.Y."/>
        </authorList>
    </citation>
    <scope>NUCLEOTIDE SEQUENCE</scope>
    <source>
        <strain evidence="3">CT3</strain>
    </source>
</reference>
<dbReference type="SUPFAM" id="SSF50370">
    <property type="entry name" value="Ricin B-like lectins"/>
    <property type="match status" value="1"/>
</dbReference>
<organism evidence="3 4">
    <name type="scientific">Thiothrix winogradskyi</name>
    <dbReference type="NCBI Taxonomy" id="96472"/>
    <lineage>
        <taxon>Bacteria</taxon>
        <taxon>Pseudomonadati</taxon>
        <taxon>Pseudomonadota</taxon>
        <taxon>Gammaproteobacteria</taxon>
        <taxon>Thiotrichales</taxon>
        <taxon>Thiotrichaceae</taxon>
        <taxon>Thiothrix</taxon>
    </lineage>
</organism>
<evidence type="ECO:0000256" key="1">
    <source>
        <dbReference type="SAM" id="SignalP"/>
    </source>
</evidence>
<dbReference type="InterPro" id="IPR000772">
    <property type="entry name" value="Ricin_B_lectin"/>
</dbReference>
<evidence type="ECO:0000313" key="4">
    <source>
        <dbReference type="Proteomes" id="UP001054801"/>
    </source>
</evidence>
<keyword evidence="1" id="KW-0732">Signal</keyword>
<dbReference type="Pfam" id="PF14200">
    <property type="entry name" value="RicinB_lectin_2"/>
    <property type="match status" value="1"/>
</dbReference>
<gene>
    <name evidence="3" type="ORF">L2Y54_00565</name>
</gene>
<feature type="signal peptide" evidence="1">
    <location>
        <begin position="1"/>
        <end position="24"/>
    </location>
</feature>
<name>A0ABY3SYI0_9GAMM</name>
<dbReference type="PROSITE" id="PS50231">
    <property type="entry name" value="RICIN_B_LECTIN"/>
    <property type="match status" value="1"/>
</dbReference>
<evidence type="ECO:0000313" key="3">
    <source>
        <dbReference type="EMBL" id="UJS24553.1"/>
    </source>
</evidence>
<sequence>MNRMNACLVSMSIAMLGLTASVMADPTPEGTFYLKAQHSGKCAHQHGASQADGGAVTQWDCVDQPNVRLEKMPLGSGYFSLRFQHSGKCLALKTPERVNDIPLIQETCTYDGKPTQTWLQLPSEGKFIKLQSSNGYCLHQQGATLNNGDPITGWECVDQPNVRWEMVAYTSPLPTIPPVTMIEKLCGEYADGAVAQFEKKVAFEKANQLDCKLGPNARWQGNRDSHYGWCVDNKANADMLKAETAARDTELGGCYSIPIK</sequence>
<evidence type="ECO:0000259" key="2">
    <source>
        <dbReference type="Pfam" id="PF14200"/>
    </source>
</evidence>
<keyword evidence="4" id="KW-1185">Reference proteome</keyword>
<dbReference type="Gene3D" id="2.80.10.50">
    <property type="match status" value="1"/>
</dbReference>
<feature type="domain" description="Ricin B lectin" evidence="2">
    <location>
        <begin position="27"/>
        <end position="96"/>
    </location>
</feature>
<proteinExistence type="predicted"/>
<accession>A0ABY3SYI0</accession>
<dbReference type="InterPro" id="IPR035992">
    <property type="entry name" value="Ricin_B-like_lectins"/>
</dbReference>
<dbReference type="EMBL" id="CP091244">
    <property type="protein sequence ID" value="UJS24553.1"/>
    <property type="molecule type" value="Genomic_DNA"/>
</dbReference>
<dbReference type="CDD" id="cd00161">
    <property type="entry name" value="beta-trefoil_Ricin-like"/>
    <property type="match status" value="2"/>
</dbReference>
<feature type="chain" id="PRO_5045425065" evidence="1">
    <location>
        <begin position="25"/>
        <end position="260"/>
    </location>
</feature>